<feature type="compositionally biased region" description="Basic and acidic residues" evidence="5">
    <location>
        <begin position="252"/>
        <end position="266"/>
    </location>
</feature>
<dbReference type="Ensembl" id="ENSSMRT00000019267.1">
    <property type="protein sequence ID" value="ENSSMRP00000016471.1"/>
    <property type="gene ID" value="ENSSMRG00000012832.1"/>
</dbReference>
<evidence type="ECO:0000256" key="4">
    <source>
        <dbReference type="SAM" id="Coils"/>
    </source>
</evidence>
<dbReference type="SMART" id="SM00271">
    <property type="entry name" value="DnaJ"/>
    <property type="match status" value="1"/>
</dbReference>
<evidence type="ECO:0000313" key="7">
    <source>
        <dbReference type="Ensembl" id="ENSSMRP00000016471.1"/>
    </source>
</evidence>
<dbReference type="PANTHER" id="PTHR44144">
    <property type="entry name" value="DNAJ HOMOLOG SUBFAMILY C MEMBER 9"/>
    <property type="match status" value="1"/>
</dbReference>
<reference evidence="7" key="2">
    <citation type="submission" date="2025-09" db="UniProtKB">
        <authorList>
            <consortium name="Ensembl"/>
        </authorList>
    </citation>
    <scope>IDENTIFICATION</scope>
</reference>
<dbReference type="Pfam" id="PF23302">
    <property type="entry name" value="HTH_DNAJC9"/>
    <property type="match status" value="1"/>
</dbReference>
<dbReference type="PROSITE" id="PS00636">
    <property type="entry name" value="DNAJ_1"/>
    <property type="match status" value="1"/>
</dbReference>
<sequence length="319" mass="36367">MFFFFFESACRSPSPGGSSQSRAGERGGAPVWPPAREKKKARARVVGRAGGRAELSRLAMGLLEQCREAFGAGDLYEVLSVRREASSAEIRRAYHKVSLRVHPDRASPAEKEKATVHFQILGKVYAVLSDQEQRALYDQQGIVDEESTLLTQDRNWEEYWRLLFKKISVKDIEEFEKKYKNSEEELADIKAAYEDFKGDMDKIMESVLCVDHTDEPRIRQIIQCAIDSGELKSYKVFANESKQKMTARKRRAEREAKEAEKSREELGLGEGENDLKALIQSRNENRKMEMDNFLAQMEAKYGTKSKKGGKKTASKKGKY</sequence>
<accession>A0A8D0CAK4</accession>
<dbReference type="InterPro" id="IPR056453">
    <property type="entry name" value="HTH_DNAJC9"/>
</dbReference>
<dbReference type="PROSITE" id="PS50076">
    <property type="entry name" value="DNAJ_2"/>
    <property type="match status" value="1"/>
</dbReference>
<dbReference type="InterPro" id="IPR036869">
    <property type="entry name" value="J_dom_sf"/>
</dbReference>
<dbReference type="OMA" id="WLDLWSK"/>
<dbReference type="PANTHER" id="PTHR44144:SF1">
    <property type="entry name" value="DNAJ HOMOLOG SUBFAMILY C MEMBER 9"/>
    <property type="match status" value="1"/>
</dbReference>
<reference evidence="7" key="1">
    <citation type="submission" date="2025-08" db="UniProtKB">
        <authorList>
            <consortium name="Ensembl"/>
        </authorList>
    </citation>
    <scope>IDENTIFICATION</scope>
</reference>
<evidence type="ECO:0000256" key="3">
    <source>
        <dbReference type="ARBA" id="ARBA00071610"/>
    </source>
</evidence>
<evidence type="ECO:0000256" key="2">
    <source>
        <dbReference type="ARBA" id="ARBA00054761"/>
    </source>
</evidence>
<dbReference type="GO" id="GO:0042393">
    <property type="term" value="F:histone binding"/>
    <property type="evidence" value="ECO:0007669"/>
    <property type="project" value="Ensembl"/>
</dbReference>
<dbReference type="AlphaFoldDB" id="A0A8D0CAK4"/>
<organism evidence="7 8">
    <name type="scientific">Salvator merianae</name>
    <name type="common">Argentine black and white tegu</name>
    <name type="synonym">Tupinambis merianae</name>
    <dbReference type="NCBI Taxonomy" id="96440"/>
    <lineage>
        <taxon>Eukaryota</taxon>
        <taxon>Metazoa</taxon>
        <taxon>Chordata</taxon>
        <taxon>Craniata</taxon>
        <taxon>Vertebrata</taxon>
        <taxon>Euteleostomi</taxon>
        <taxon>Lepidosauria</taxon>
        <taxon>Squamata</taxon>
        <taxon>Bifurcata</taxon>
        <taxon>Unidentata</taxon>
        <taxon>Episquamata</taxon>
        <taxon>Laterata</taxon>
        <taxon>Teiioidea</taxon>
        <taxon>Teiidae</taxon>
        <taxon>Salvator</taxon>
    </lineage>
</organism>
<dbReference type="Gene3D" id="1.10.287.110">
    <property type="entry name" value="DnaJ domain"/>
    <property type="match status" value="1"/>
</dbReference>
<dbReference type="PRINTS" id="PR00625">
    <property type="entry name" value="JDOMAIN"/>
</dbReference>
<dbReference type="Pfam" id="PF00226">
    <property type="entry name" value="DnaJ"/>
    <property type="match status" value="1"/>
</dbReference>
<feature type="compositionally biased region" description="Basic residues" evidence="5">
    <location>
        <begin position="303"/>
        <end position="319"/>
    </location>
</feature>
<dbReference type="GO" id="GO:0005829">
    <property type="term" value="C:cytosol"/>
    <property type="evidence" value="ECO:0007669"/>
    <property type="project" value="Ensembl"/>
</dbReference>
<feature type="region of interest" description="Disordered" evidence="5">
    <location>
        <begin position="245"/>
        <end position="283"/>
    </location>
</feature>
<dbReference type="GO" id="GO:0006334">
    <property type="term" value="P:nucleosome assembly"/>
    <property type="evidence" value="ECO:0007669"/>
    <property type="project" value="Ensembl"/>
</dbReference>
<evidence type="ECO:0000259" key="6">
    <source>
        <dbReference type="PROSITE" id="PS50076"/>
    </source>
</evidence>
<dbReference type="GO" id="GO:0101031">
    <property type="term" value="C:protein folding chaperone complex"/>
    <property type="evidence" value="ECO:0007669"/>
    <property type="project" value="Ensembl"/>
</dbReference>
<dbReference type="InterPro" id="IPR001623">
    <property type="entry name" value="DnaJ_domain"/>
</dbReference>
<keyword evidence="4" id="KW-0175">Coiled coil</keyword>
<dbReference type="Proteomes" id="UP000694421">
    <property type="component" value="Unplaced"/>
</dbReference>
<dbReference type="FunFam" id="1.10.287.110:FF:000035">
    <property type="entry name" value="DnaJ homolog subfamily C member 9"/>
    <property type="match status" value="1"/>
</dbReference>
<proteinExistence type="predicted"/>
<evidence type="ECO:0000256" key="5">
    <source>
        <dbReference type="SAM" id="MobiDB-lite"/>
    </source>
</evidence>
<protein>
    <recommendedName>
        <fullName evidence="3">DnaJ homolog subfamily C member 9</fullName>
    </recommendedName>
</protein>
<feature type="domain" description="J" evidence="6">
    <location>
        <begin position="74"/>
        <end position="141"/>
    </location>
</feature>
<dbReference type="CDD" id="cd06257">
    <property type="entry name" value="DnaJ"/>
    <property type="match status" value="1"/>
</dbReference>
<keyword evidence="1" id="KW-0597">Phosphoprotein</keyword>
<feature type="coiled-coil region" evidence="4">
    <location>
        <begin position="165"/>
        <end position="199"/>
    </location>
</feature>
<dbReference type="GO" id="GO:0005615">
    <property type="term" value="C:extracellular space"/>
    <property type="evidence" value="ECO:0007669"/>
    <property type="project" value="Ensembl"/>
</dbReference>
<keyword evidence="8" id="KW-1185">Reference proteome</keyword>
<comment type="function">
    <text evidence="2">Acts as a dual histone chaperone and heat shock co-chaperone. As a histone chaperone, forms a co-chaperone complex with MCM2 and histone H3-H4 heterodimers; and may thereby assist MCM2 in histone H3-H4 heterodimer recognition and facilitate the assembly of histones into nucleosomes. May also act as a histone co-chaperone together with TONSL. May recruit histone chaperones ASF1A, NASP and SPT2 to histone H3-H4 heterodimers. Also plays a role as co-chaperone of the HSP70 family of molecular chaperone proteins, such as HSPA1A, HSPA1B and HSPA8. As a co-chaperone, may play a role in the recruitment of HSP70-type molecular chaperone machinery to histone H3-H4 substrates, thereby maintaining the histone structural integrity. Exhibits activity to assemble histones onto DNA in vitro.</text>
</comment>
<dbReference type="GeneTree" id="ENSGT00390000014549"/>
<name>A0A8D0CAK4_SALMN</name>
<feature type="region of interest" description="Disordered" evidence="5">
    <location>
        <begin position="11"/>
        <end position="40"/>
    </location>
</feature>
<dbReference type="SUPFAM" id="SSF46565">
    <property type="entry name" value="Chaperone J-domain"/>
    <property type="match status" value="1"/>
</dbReference>
<dbReference type="InterPro" id="IPR052594">
    <property type="entry name" value="J_domain-containing_protein"/>
</dbReference>
<dbReference type="InterPro" id="IPR018253">
    <property type="entry name" value="DnaJ_domain_CS"/>
</dbReference>
<dbReference type="GO" id="GO:0051087">
    <property type="term" value="F:protein-folding chaperone binding"/>
    <property type="evidence" value="ECO:0007669"/>
    <property type="project" value="Ensembl"/>
</dbReference>
<dbReference type="GO" id="GO:0031072">
    <property type="term" value="F:heat shock protein binding"/>
    <property type="evidence" value="ECO:0007669"/>
    <property type="project" value="Ensembl"/>
</dbReference>
<dbReference type="GO" id="GO:0005886">
    <property type="term" value="C:plasma membrane"/>
    <property type="evidence" value="ECO:0007669"/>
    <property type="project" value="Ensembl"/>
</dbReference>
<dbReference type="GO" id="GO:0005654">
    <property type="term" value="C:nucleoplasm"/>
    <property type="evidence" value="ECO:0007669"/>
    <property type="project" value="Ensembl"/>
</dbReference>
<evidence type="ECO:0000256" key="1">
    <source>
        <dbReference type="ARBA" id="ARBA00022553"/>
    </source>
</evidence>
<evidence type="ECO:0000313" key="8">
    <source>
        <dbReference type="Proteomes" id="UP000694421"/>
    </source>
</evidence>
<feature type="region of interest" description="Disordered" evidence="5">
    <location>
        <begin position="298"/>
        <end position="319"/>
    </location>
</feature>
<feature type="compositionally biased region" description="Low complexity" evidence="5">
    <location>
        <begin position="11"/>
        <end position="22"/>
    </location>
</feature>